<dbReference type="EMBL" id="JAIWQS010000002">
    <property type="protein sequence ID" value="KAJ8771469.1"/>
    <property type="molecule type" value="Genomic_DNA"/>
</dbReference>
<protein>
    <submittedName>
        <fullName evidence="2">Uncharacterized protein</fullName>
    </submittedName>
</protein>
<dbReference type="PANTHER" id="PTHR35459">
    <property type="entry name" value="T1N6.14 PROTEIN"/>
    <property type="match status" value="1"/>
</dbReference>
<sequence length="205" mass="23267">MVPGTVTPEPSPQSPPAENPSRKRKYFDEKLIDSSCFKIRALLRQLRPQVIDVLRTSDFRNCRAAYEVKMQMKLLMDLYRQMTSDIKPLDKVASESHPLSSENVLQKQPWHGKEDVTLREQVQPEQSMEESSEKEHPPSSNSSVKLDDSYIRGSYIVGGSAFGWNFITCSGSMPVYYGVTKEAYRNASKMSRIGDSETTIPPEEK</sequence>
<dbReference type="AlphaFoldDB" id="A0AAV8TZI4"/>
<evidence type="ECO:0000313" key="2">
    <source>
        <dbReference type="EMBL" id="KAJ8771469.1"/>
    </source>
</evidence>
<feature type="compositionally biased region" description="Polar residues" evidence="1">
    <location>
        <begin position="97"/>
        <end position="106"/>
    </location>
</feature>
<evidence type="ECO:0000313" key="3">
    <source>
        <dbReference type="Proteomes" id="UP001159364"/>
    </source>
</evidence>
<proteinExistence type="predicted"/>
<gene>
    <name evidence="2" type="ORF">K2173_026646</name>
</gene>
<dbReference type="Proteomes" id="UP001159364">
    <property type="component" value="Linkage Group LG02"/>
</dbReference>
<feature type="compositionally biased region" description="Pro residues" evidence="1">
    <location>
        <begin position="9"/>
        <end position="18"/>
    </location>
</feature>
<reference evidence="2 3" key="1">
    <citation type="submission" date="2021-09" db="EMBL/GenBank/DDBJ databases">
        <title>Genomic insights and catalytic innovation underlie evolution of tropane alkaloids biosynthesis.</title>
        <authorList>
            <person name="Wang Y.-J."/>
            <person name="Tian T."/>
            <person name="Huang J.-P."/>
            <person name="Huang S.-X."/>
        </authorList>
    </citation>
    <scope>NUCLEOTIDE SEQUENCE [LARGE SCALE GENOMIC DNA]</scope>
    <source>
        <strain evidence="2">KIB-2018</strain>
        <tissue evidence="2">Leaf</tissue>
    </source>
</reference>
<comment type="caution">
    <text evidence="2">The sequence shown here is derived from an EMBL/GenBank/DDBJ whole genome shotgun (WGS) entry which is preliminary data.</text>
</comment>
<feature type="region of interest" description="Disordered" evidence="1">
    <location>
        <begin position="93"/>
        <end position="145"/>
    </location>
</feature>
<dbReference type="PANTHER" id="PTHR35459:SF4">
    <property type="match status" value="1"/>
</dbReference>
<organism evidence="2 3">
    <name type="scientific">Erythroxylum novogranatense</name>
    <dbReference type="NCBI Taxonomy" id="1862640"/>
    <lineage>
        <taxon>Eukaryota</taxon>
        <taxon>Viridiplantae</taxon>
        <taxon>Streptophyta</taxon>
        <taxon>Embryophyta</taxon>
        <taxon>Tracheophyta</taxon>
        <taxon>Spermatophyta</taxon>
        <taxon>Magnoliopsida</taxon>
        <taxon>eudicotyledons</taxon>
        <taxon>Gunneridae</taxon>
        <taxon>Pentapetalae</taxon>
        <taxon>rosids</taxon>
        <taxon>fabids</taxon>
        <taxon>Malpighiales</taxon>
        <taxon>Erythroxylaceae</taxon>
        <taxon>Erythroxylum</taxon>
    </lineage>
</organism>
<name>A0AAV8TZI4_9ROSI</name>
<evidence type="ECO:0000256" key="1">
    <source>
        <dbReference type="SAM" id="MobiDB-lite"/>
    </source>
</evidence>
<feature type="region of interest" description="Disordered" evidence="1">
    <location>
        <begin position="1"/>
        <end position="23"/>
    </location>
</feature>
<accession>A0AAV8TZI4</accession>
<keyword evidence="3" id="KW-1185">Reference proteome</keyword>